<feature type="domain" description="Ribosomal RNA large subunit methyltransferase K/L-like methyltransferase" evidence="3">
    <location>
        <begin position="158"/>
        <end position="227"/>
    </location>
</feature>
<dbReference type="PANTHER" id="PTHR13370">
    <property type="entry name" value="RNA METHYLASE-RELATED"/>
    <property type="match status" value="1"/>
</dbReference>
<dbReference type="OrthoDB" id="7080at2157"/>
<protein>
    <recommendedName>
        <fullName evidence="3">Ribosomal RNA large subunit methyltransferase K/L-like methyltransferase domain-containing protein</fullName>
    </recommendedName>
</protein>
<dbReference type="PANTHER" id="PTHR13370:SF3">
    <property type="entry name" value="TRNA (GUANINE(10)-N2)-METHYLTRANSFERASE HOMOLOG"/>
    <property type="match status" value="1"/>
</dbReference>
<evidence type="ECO:0000256" key="2">
    <source>
        <dbReference type="ARBA" id="ARBA00022679"/>
    </source>
</evidence>
<organism evidence="4 5">
    <name type="scientific">Thermocladium modestius</name>
    <dbReference type="NCBI Taxonomy" id="62609"/>
    <lineage>
        <taxon>Archaea</taxon>
        <taxon>Thermoproteota</taxon>
        <taxon>Thermoprotei</taxon>
        <taxon>Thermoproteales</taxon>
        <taxon>Thermoproteaceae</taxon>
        <taxon>Thermocladium</taxon>
    </lineage>
</organism>
<name>A0A830GX75_9CREN</name>
<dbReference type="EMBL" id="BMNL01000003">
    <property type="protein sequence ID" value="GGP21964.1"/>
    <property type="molecule type" value="Genomic_DNA"/>
</dbReference>
<sequence length="254" mass="28487">MGRALALMGEGGDKIKARLEFRNIVGKDLPIKELMAVTKREGTGIKIIENKGYEAWIEAKGSDLTKVLPRLILTRRAFDEKGREIYRRRRFLFNDPKAPHLDVEIAMLMVNLAGLGRGDRALDPFSGFNTIGMVGKVLGIDVISMDISNETQAEIRGDATIMPFRGRAFDAVVTDPPFNRIHTVNSRLDNIYYSLIREAEEAIKPGGRVVLIYPSYLSEYVEDAIMESNMNIHAFGAQYMNDAFSRFIVTLVLA</sequence>
<dbReference type="InterPro" id="IPR000241">
    <property type="entry name" value="RlmKL-like_Mtase"/>
</dbReference>
<evidence type="ECO:0000313" key="5">
    <source>
        <dbReference type="Proteomes" id="UP000610960"/>
    </source>
</evidence>
<keyword evidence="5" id="KW-1185">Reference proteome</keyword>
<dbReference type="Pfam" id="PF01170">
    <property type="entry name" value="UPF0020"/>
    <property type="match status" value="1"/>
</dbReference>
<dbReference type="InterPro" id="IPR029063">
    <property type="entry name" value="SAM-dependent_MTases_sf"/>
</dbReference>
<keyword evidence="2" id="KW-0808">Transferase</keyword>
<evidence type="ECO:0000259" key="3">
    <source>
        <dbReference type="Pfam" id="PF01170"/>
    </source>
</evidence>
<dbReference type="GO" id="GO:0008168">
    <property type="term" value="F:methyltransferase activity"/>
    <property type="evidence" value="ECO:0007669"/>
    <property type="project" value="UniProtKB-KW"/>
</dbReference>
<dbReference type="AlphaFoldDB" id="A0A830GX75"/>
<comment type="caution">
    <text evidence="4">The sequence shown here is derived from an EMBL/GenBank/DDBJ whole genome shotgun (WGS) entry which is preliminary data.</text>
</comment>
<dbReference type="InterPro" id="IPR002052">
    <property type="entry name" value="DNA_methylase_N6_adenine_CS"/>
</dbReference>
<dbReference type="RefSeq" id="WP_188596856.1">
    <property type="nucleotide sequence ID" value="NZ_BMNL01000003.1"/>
</dbReference>
<gene>
    <name evidence="4" type="ORF">GCM10007981_15980</name>
</gene>
<proteinExistence type="predicted"/>
<evidence type="ECO:0000256" key="1">
    <source>
        <dbReference type="ARBA" id="ARBA00022603"/>
    </source>
</evidence>
<dbReference type="Proteomes" id="UP000610960">
    <property type="component" value="Unassembled WGS sequence"/>
</dbReference>
<dbReference type="CDD" id="cd02440">
    <property type="entry name" value="AdoMet_MTases"/>
    <property type="match status" value="1"/>
</dbReference>
<reference evidence="4" key="2">
    <citation type="submission" date="2020-09" db="EMBL/GenBank/DDBJ databases">
        <authorList>
            <person name="Sun Q."/>
            <person name="Ohkuma M."/>
        </authorList>
    </citation>
    <scope>NUCLEOTIDE SEQUENCE</scope>
    <source>
        <strain evidence="4">JCM 10088</strain>
    </source>
</reference>
<dbReference type="GO" id="GO:0003676">
    <property type="term" value="F:nucleic acid binding"/>
    <property type="evidence" value="ECO:0007669"/>
    <property type="project" value="InterPro"/>
</dbReference>
<keyword evidence="1" id="KW-0489">Methyltransferase</keyword>
<dbReference type="PROSITE" id="PS00092">
    <property type="entry name" value="N6_MTASE"/>
    <property type="match status" value="1"/>
</dbReference>
<accession>A0A830GX75</accession>
<evidence type="ECO:0000313" key="4">
    <source>
        <dbReference type="EMBL" id="GGP21964.1"/>
    </source>
</evidence>
<reference evidence="4" key="1">
    <citation type="journal article" date="2014" name="Int. J. Syst. Evol. Microbiol.">
        <title>Complete genome sequence of Corynebacterium casei LMG S-19264T (=DSM 44701T), isolated from a smear-ripened cheese.</title>
        <authorList>
            <consortium name="US DOE Joint Genome Institute (JGI-PGF)"/>
            <person name="Walter F."/>
            <person name="Albersmeier A."/>
            <person name="Kalinowski J."/>
            <person name="Ruckert C."/>
        </authorList>
    </citation>
    <scope>NUCLEOTIDE SEQUENCE</scope>
    <source>
        <strain evidence="4">JCM 10088</strain>
    </source>
</reference>
<dbReference type="GO" id="GO:0032259">
    <property type="term" value="P:methylation"/>
    <property type="evidence" value="ECO:0007669"/>
    <property type="project" value="UniProtKB-KW"/>
</dbReference>
<dbReference type="PRINTS" id="PR00507">
    <property type="entry name" value="N12N6MTFRASE"/>
</dbReference>
<dbReference type="Gene3D" id="3.40.50.150">
    <property type="entry name" value="Vaccinia Virus protein VP39"/>
    <property type="match status" value="1"/>
</dbReference>
<dbReference type="GO" id="GO:0005737">
    <property type="term" value="C:cytoplasm"/>
    <property type="evidence" value="ECO:0007669"/>
    <property type="project" value="TreeGrafter"/>
</dbReference>
<dbReference type="SUPFAM" id="SSF53335">
    <property type="entry name" value="S-adenosyl-L-methionine-dependent methyltransferases"/>
    <property type="match status" value="1"/>
</dbReference>